<proteinExistence type="inferred from homology"/>
<sequence>MADTRHLFLTGACLVASVAISYLLLRRAGLATAPPTTPSCPMPALRPLDVDDALFEGDPSVREMVATLRRRSDVAARVGNTRLIELTSLSRLTGCRIFAKTEWENPGGSNKDRVALEIIADALATGKISPGGTIFEGTAGSTGISLAMLARPLGISAHILVPSDQAKEKTDLLESLGAVVERVPPVSFSNPDHFCKKAQRMASEHPNALFADQFDNLANTRAHYHSTGLEIVAQLRELGIDGPDVFVAASGTGGTLAGIARRLRRETANATTIVLADPQGSSLFNHVVNGVLYSSTEAEGRRKRNQVDSITEGVGISGRLTGNFRLADPDAALRVSDQEAVDMSRFLKQHEDIFVGSSSSVNVFATVKTALSLGPGHVLVTLLCDSGERHRSKFWNPEFLAAEGLMEPEPTMMPDFANGARLRPARGRPWPRPDQRASAPVMA</sequence>
<keyword evidence="5" id="KW-0663">Pyridoxal phosphate</keyword>
<reference evidence="10" key="1">
    <citation type="submission" date="2013-04" db="EMBL/GenBank/DDBJ databases">
        <title>The Genome Sequence of Fonticula alba ATCC 38817.</title>
        <authorList>
            <consortium name="The Broad Institute Genomics Platform"/>
            <person name="Russ C."/>
            <person name="Cuomo C."/>
            <person name="Burger G."/>
            <person name="Gray M.W."/>
            <person name="Holland P.W.H."/>
            <person name="King N."/>
            <person name="Lang F.B.F."/>
            <person name="Roger A.J."/>
            <person name="Ruiz-Trillo I."/>
            <person name="Brown M."/>
            <person name="Walker B."/>
            <person name="Young S."/>
            <person name="Zeng Q."/>
            <person name="Gargeya S."/>
            <person name="Fitzgerald M."/>
            <person name="Haas B."/>
            <person name="Abouelleil A."/>
            <person name="Allen A.W."/>
            <person name="Alvarado L."/>
            <person name="Arachchi H.M."/>
            <person name="Berlin A.M."/>
            <person name="Chapman S.B."/>
            <person name="Gainer-Dewar J."/>
            <person name="Goldberg J."/>
            <person name="Griggs A."/>
            <person name="Gujja S."/>
            <person name="Hansen M."/>
            <person name="Howarth C."/>
            <person name="Imamovic A."/>
            <person name="Ireland A."/>
            <person name="Larimer J."/>
            <person name="McCowan C."/>
            <person name="Murphy C."/>
            <person name="Pearson M."/>
            <person name="Poon T.W."/>
            <person name="Priest M."/>
            <person name="Roberts A."/>
            <person name="Saif S."/>
            <person name="Shea T."/>
            <person name="Sisk P."/>
            <person name="Sykes S."/>
            <person name="Wortman J."/>
            <person name="Nusbaum C."/>
            <person name="Birren B."/>
        </authorList>
    </citation>
    <scope>NUCLEOTIDE SEQUENCE [LARGE SCALE GENOMIC DNA]</scope>
    <source>
        <strain evidence="10">ATCC 38817</strain>
    </source>
</reference>
<keyword evidence="6" id="KW-0198">Cysteine biosynthesis</keyword>
<evidence type="ECO:0000256" key="5">
    <source>
        <dbReference type="ARBA" id="ARBA00022898"/>
    </source>
</evidence>
<dbReference type="OrthoDB" id="10259545at2759"/>
<keyword evidence="8" id="KW-1133">Transmembrane helix</keyword>
<keyword evidence="3" id="KW-0028">Amino-acid biosynthesis</keyword>
<evidence type="ECO:0000256" key="4">
    <source>
        <dbReference type="ARBA" id="ARBA00022679"/>
    </source>
</evidence>
<dbReference type="InterPro" id="IPR001926">
    <property type="entry name" value="TrpB-like_PALP"/>
</dbReference>
<dbReference type="GeneID" id="20526278"/>
<feature type="domain" description="Tryptophan synthase beta chain-like PALP" evidence="9">
    <location>
        <begin position="77"/>
        <end position="385"/>
    </location>
</feature>
<dbReference type="AlphaFoldDB" id="A0A058ZCP2"/>
<dbReference type="GO" id="GO:0019344">
    <property type="term" value="P:cysteine biosynthetic process"/>
    <property type="evidence" value="ECO:0007669"/>
    <property type="project" value="UniProtKB-KW"/>
</dbReference>
<dbReference type="RefSeq" id="XP_009493727.1">
    <property type="nucleotide sequence ID" value="XM_009495452.1"/>
</dbReference>
<organism evidence="10">
    <name type="scientific">Fonticula alba</name>
    <name type="common">Slime mold</name>
    <dbReference type="NCBI Taxonomy" id="691883"/>
    <lineage>
        <taxon>Eukaryota</taxon>
        <taxon>Rotosphaerida</taxon>
        <taxon>Fonticulaceae</taxon>
        <taxon>Fonticula</taxon>
    </lineage>
</organism>
<protein>
    <recommendedName>
        <fullName evidence="9">Tryptophan synthase beta chain-like PALP domain-containing protein</fullName>
    </recommendedName>
</protein>
<accession>A0A058ZCP2</accession>
<feature type="region of interest" description="Disordered" evidence="7">
    <location>
        <begin position="420"/>
        <end position="443"/>
    </location>
</feature>
<dbReference type="eggNOG" id="KOG1481">
    <property type="taxonomic scope" value="Eukaryota"/>
</dbReference>
<dbReference type="EMBL" id="KB932202">
    <property type="protein sequence ID" value="KCV72149.1"/>
    <property type="molecule type" value="Genomic_DNA"/>
</dbReference>
<dbReference type="CDD" id="cd01561">
    <property type="entry name" value="CBS_like"/>
    <property type="match status" value="1"/>
</dbReference>
<dbReference type="InterPro" id="IPR036052">
    <property type="entry name" value="TrpB-like_PALP_sf"/>
</dbReference>
<dbReference type="OMA" id="WMADYGF"/>
<evidence type="ECO:0000256" key="1">
    <source>
        <dbReference type="ARBA" id="ARBA00001933"/>
    </source>
</evidence>
<gene>
    <name evidence="10" type="ORF">H696_01553</name>
</gene>
<comment type="similarity">
    <text evidence="2">Belongs to the cysteine synthase/cystathionine beta-synthase family.</text>
</comment>
<dbReference type="Proteomes" id="UP000030693">
    <property type="component" value="Unassembled WGS sequence"/>
</dbReference>
<evidence type="ECO:0000313" key="11">
    <source>
        <dbReference type="Proteomes" id="UP000030693"/>
    </source>
</evidence>
<evidence type="ECO:0000256" key="8">
    <source>
        <dbReference type="SAM" id="Phobius"/>
    </source>
</evidence>
<keyword evidence="8" id="KW-0812">Transmembrane</keyword>
<dbReference type="STRING" id="691883.A0A058ZCP2"/>
<keyword evidence="4" id="KW-0808">Transferase</keyword>
<keyword evidence="11" id="KW-1185">Reference proteome</keyword>
<dbReference type="Pfam" id="PF00291">
    <property type="entry name" value="PALP"/>
    <property type="match status" value="1"/>
</dbReference>
<dbReference type="GO" id="GO:0016740">
    <property type="term" value="F:transferase activity"/>
    <property type="evidence" value="ECO:0007669"/>
    <property type="project" value="UniProtKB-KW"/>
</dbReference>
<evidence type="ECO:0000256" key="7">
    <source>
        <dbReference type="SAM" id="MobiDB-lite"/>
    </source>
</evidence>
<keyword evidence="8" id="KW-0472">Membrane</keyword>
<evidence type="ECO:0000313" key="10">
    <source>
        <dbReference type="EMBL" id="KCV72149.1"/>
    </source>
</evidence>
<evidence type="ECO:0000256" key="3">
    <source>
        <dbReference type="ARBA" id="ARBA00022605"/>
    </source>
</evidence>
<name>A0A058ZCP2_FONAL</name>
<evidence type="ECO:0000256" key="6">
    <source>
        <dbReference type="ARBA" id="ARBA00023192"/>
    </source>
</evidence>
<dbReference type="SUPFAM" id="SSF53686">
    <property type="entry name" value="Tryptophan synthase beta subunit-like PLP-dependent enzymes"/>
    <property type="match status" value="1"/>
</dbReference>
<dbReference type="PANTHER" id="PTHR10314">
    <property type="entry name" value="CYSTATHIONINE BETA-SYNTHASE"/>
    <property type="match status" value="1"/>
</dbReference>
<dbReference type="InterPro" id="IPR050214">
    <property type="entry name" value="Cys_Synth/Cystath_Beta-Synth"/>
</dbReference>
<dbReference type="Gene3D" id="3.40.50.1100">
    <property type="match status" value="2"/>
</dbReference>
<dbReference type="FunFam" id="3.40.50.1100:FF:000016">
    <property type="entry name" value="Cysteine synthase A"/>
    <property type="match status" value="1"/>
</dbReference>
<evidence type="ECO:0000256" key="2">
    <source>
        <dbReference type="ARBA" id="ARBA00007103"/>
    </source>
</evidence>
<feature type="transmembrane region" description="Helical" evidence="8">
    <location>
        <begin position="6"/>
        <end position="25"/>
    </location>
</feature>
<comment type="cofactor">
    <cofactor evidence="1">
        <name>pyridoxal 5'-phosphate</name>
        <dbReference type="ChEBI" id="CHEBI:597326"/>
    </cofactor>
</comment>
<evidence type="ECO:0000259" key="9">
    <source>
        <dbReference type="Pfam" id="PF00291"/>
    </source>
</evidence>